<feature type="domain" description="Bromo" evidence="4">
    <location>
        <begin position="1"/>
        <end position="40"/>
    </location>
</feature>
<keyword evidence="1 2" id="KW-0103">Bromodomain</keyword>
<dbReference type="Gene3D" id="1.20.920.10">
    <property type="entry name" value="Bromodomain-like"/>
    <property type="match status" value="1"/>
</dbReference>
<protein>
    <submittedName>
        <fullName evidence="6">Bromo domain-containing protein</fullName>
    </submittedName>
</protein>
<evidence type="ECO:0000259" key="4">
    <source>
        <dbReference type="PROSITE" id="PS50014"/>
    </source>
</evidence>
<keyword evidence="5" id="KW-1185">Reference proteome</keyword>
<dbReference type="InterPro" id="IPR001487">
    <property type="entry name" value="Bromodomain"/>
</dbReference>
<evidence type="ECO:0000256" key="1">
    <source>
        <dbReference type="ARBA" id="ARBA00023117"/>
    </source>
</evidence>
<dbReference type="PANTHER" id="PTHR22881:SF27">
    <property type="entry name" value="BROMODOMAIN CONTAINING 7_9"/>
    <property type="match status" value="1"/>
</dbReference>
<evidence type="ECO:0000256" key="2">
    <source>
        <dbReference type="PROSITE-ProRule" id="PRU00035"/>
    </source>
</evidence>
<reference evidence="6" key="1">
    <citation type="submission" date="2022-11" db="UniProtKB">
        <authorList>
            <consortium name="WormBaseParasite"/>
        </authorList>
    </citation>
    <scope>IDENTIFICATION</scope>
</reference>
<feature type="region of interest" description="Disordered" evidence="3">
    <location>
        <begin position="68"/>
        <end position="129"/>
    </location>
</feature>
<feature type="compositionally biased region" description="Low complexity" evidence="3">
    <location>
        <begin position="93"/>
        <end position="104"/>
    </location>
</feature>
<name>A0A915ITL8_ROMCU</name>
<dbReference type="WBParaSite" id="nRc.2.0.1.t17200-RA">
    <property type="protein sequence ID" value="nRc.2.0.1.t17200-RA"/>
    <property type="gene ID" value="nRc.2.0.1.g17200"/>
</dbReference>
<dbReference type="InterPro" id="IPR051831">
    <property type="entry name" value="Bromodomain_contain_prot"/>
</dbReference>
<evidence type="ECO:0000313" key="5">
    <source>
        <dbReference type="Proteomes" id="UP000887565"/>
    </source>
</evidence>
<evidence type="ECO:0000256" key="3">
    <source>
        <dbReference type="SAM" id="MobiDB-lite"/>
    </source>
</evidence>
<organism evidence="5 6">
    <name type="scientific">Romanomermis culicivorax</name>
    <name type="common">Nematode worm</name>
    <dbReference type="NCBI Taxonomy" id="13658"/>
    <lineage>
        <taxon>Eukaryota</taxon>
        <taxon>Metazoa</taxon>
        <taxon>Ecdysozoa</taxon>
        <taxon>Nematoda</taxon>
        <taxon>Enoplea</taxon>
        <taxon>Dorylaimia</taxon>
        <taxon>Mermithida</taxon>
        <taxon>Mermithoidea</taxon>
        <taxon>Mermithidae</taxon>
        <taxon>Romanomermis</taxon>
    </lineage>
</organism>
<dbReference type="SUPFAM" id="SSF47370">
    <property type="entry name" value="Bromodomain"/>
    <property type="match status" value="1"/>
</dbReference>
<accession>A0A915ITL8</accession>
<dbReference type="PRINTS" id="PR00503">
    <property type="entry name" value="BROMODOMAIN"/>
</dbReference>
<dbReference type="Proteomes" id="UP000887565">
    <property type="component" value="Unplaced"/>
</dbReference>
<dbReference type="PANTHER" id="PTHR22881">
    <property type="entry name" value="BROMODOMAIN CONTAINING PROTEIN"/>
    <property type="match status" value="1"/>
</dbReference>
<feature type="compositionally biased region" description="Basic residues" evidence="3">
    <location>
        <begin position="114"/>
        <end position="123"/>
    </location>
</feature>
<dbReference type="InterPro" id="IPR036427">
    <property type="entry name" value="Bromodomain-like_sf"/>
</dbReference>
<evidence type="ECO:0000313" key="6">
    <source>
        <dbReference type="WBParaSite" id="nRc.2.0.1.t17200-RA"/>
    </source>
</evidence>
<proteinExistence type="predicted"/>
<sequence length="184" mass="21156">MRLLRKIHEGKYRSIDQLEADVFLLCENAQIYNIEGSEIYNDSVFLKNLWTAARDRFNKEFGNQFYNDMDEDTHSVNSTSALTPRGERPDTPSESMMSEENSNSKASFDDMTRRRSHSRKSKPVHSFIEDEDEDEALNLGAVLTPKARIASKNFDFEASKTSSTSFFPHILVQLLMIARDLYAI</sequence>
<dbReference type="AlphaFoldDB" id="A0A915ITL8"/>
<dbReference type="Pfam" id="PF00439">
    <property type="entry name" value="Bromodomain"/>
    <property type="match status" value="1"/>
</dbReference>
<dbReference type="PROSITE" id="PS50014">
    <property type="entry name" value="BROMODOMAIN_2"/>
    <property type="match status" value="1"/>
</dbReference>